<evidence type="ECO:0000313" key="3">
    <source>
        <dbReference type="EMBL" id="MDN3293227.1"/>
    </source>
</evidence>
<protein>
    <submittedName>
        <fullName evidence="3">Zinc-dependent metalloprotease family protein</fullName>
    </submittedName>
</protein>
<dbReference type="EMBL" id="JAUEPL010000004">
    <property type="protein sequence ID" value="MDN3293227.1"/>
    <property type="molecule type" value="Genomic_DNA"/>
</dbReference>
<keyword evidence="3" id="KW-0645">Protease</keyword>
<keyword evidence="3" id="KW-0378">Hydrolase</keyword>
<dbReference type="Pfam" id="PF13583">
    <property type="entry name" value="Reprolysin_4"/>
    <property type="match status" value="1"/>
</dbReference>
<feature type="region of interest" description="Disordered" evidence="1">
    <location>
        <begin position="23"/>
        <end position="79"/>
    </location>
</feature>
<sequence>MEMRIAGYPLAAAALALVLSTTGSTPARERPPALPTAAPAQERAGGTCHTSTDATDATEATKATKATKEKRPCTRSPRQRYAQRVVTIDIVAGFTARAAREAGGERTLRARIRQAVTSTSKAFAASAVHARLRLTGITRAKVPARLDRSDGALLKAVARRGDGVADHLPRLRDRVGADLVTVVTGSQGPAGLANRPRRVTARTSGHAYSVVAQKALAHHSLAHEIGHNLGAMHDYVTAPRGANSARGYFPASGKWSTLEAYESSCRKATGGPCRRINRYSNPRQTYRGERLGRPLGQPKPADSVRAFNAVVRVVADYRRRGSR</sequence>
<dbReference type="SUPFAM" id="SSF55486">
    <property type="entry name" value="Metalloproteases ('zincins'), catalytic domain"/>
    <property type="match status" value="1"/>
</dbReference>
<reference evidence="3" key="1">
    <citation type="submission" date="2023-06" db="EMBL/GenBank/DDBJ databases">
        <title>WGS-Sequencing of Streptomyces ficellus isolate 21 collected from sand in Gara Djebilet Iron Mine in Algeria.</title>
        <authorList>
            <person name="Zegers G.P."/>
            <person name="Gomez A."/>
            <person name="Gueddou A."/>
            <person name="Zahara A.F."/>
            <person name="Worth M."/>
            <person name="Sevigny J.L."/>
            <person name="Tisa L."/>
        </authorList>
    </citation>
    <scope>NUCLEOTIDE SEQUENCE</scope>
    <source>
        <strain evidence="3">AS11</strain>
    </source>
</reference>
<keyword evidence="4" id="KW-1185">Reference proteome</keyword>
<keyword evidence="2" id="KW-0732">Signal</keyword>
<evidence type="ECO:0000256" key="2">
    <source>
        <dbReference type="SAM" id="SignalP"/>
    </source>
</evidence>
<evidence type="ECO:0000313" key="4">
    <source>
        <dbReference type="Proteomes" id="UP001174050"/>
    </source>
</evidence>
<dbReference type="GO" id="GO:0008237">
    <property type="term" value="F:metallopeptidase activity"/>
    <property type="evidence" value="ECO:0007669"/>
    <property type="project" value="UniProtKB-KW"/>
</dbReference>
<comment type="caution">
    <text evidence="3">The sequence shown here is derived from an EMBL/GenBank/DDBJ whole genome shotgun (WGS) entry which is preliminary data.</text>
</comment>
<dbReference type="InterPro" id="IPR024079">
    <property type="entry name" value="MetalloPept_cat_dom_sf"/>
</dbReference>
<gene>
    <name evidence="3" type="ORF">QWM81_04010</name>
</gene>
<accession>A0ABT7Z161</accession>
<proteinExistence type="predicted"/>
<dbReference type="Gene3D" id="3.40.390.10">
    <property type="entry name" value="Collagenase (Catalytic Domain)"/>
    <property type="match status" value="1"/>
</dbReference>
<dbReference type="RefSeq" id="WP_290110085.1">
    <property type="nucleotide sequence ID" value="NZ_JAUEPL010000004.1"/>
</dbReference>
<dbReference type="Proteomes" id="UP001174050">
    <property type="component" value="Unassembled WGS sequence"/>
</dbReference>
<keyword evidence="3" id="KW-0482">Metalloprotease</keyword>
<feature type="signal peptide" evidence="2">
    <location>
        <begin position="1"/>
        <end position="27"/>
    </location>
</feature>
<feature type="chain" id="PRO_5047453137" evidence="2">
    <location>
        <begin position="28"/>
        <end position="323"/>
    </location>
</feature>
<name>A0ABT7Z161_9ACTN</name>
<feature type="compositionally biased region" description="Low complexity" evidence="1">
    <location>
        <begin position="52"/>
        <end position="64"/>
    </location>
</feature>
<organism evidence="3 4">
    <name type="scientific">Streptomyces ficellus</name>
    <dbReference type="NCBI Taxonomy" id="1977088"/>
    <lineage>
        <taxon>Bacteria</taxon>
        <taxon>Bacillati</taxon>
        <taxon>Actinomycetota</taxon>
        <taxon>Actinomycetes</taxon>
        <taxon>Kitasatosporales</taxon>
        <taxon>Streptomycetaceae</taxon>
        <taxon>Streptomyces</taxon>
    </lineage>
</organism>
<evidence type="ECO:0000256" key="1">
    <source>
        <dbReference type="SAM" id="MobiDB-lite"/>
    </source>
</evidence>